<reference evidence="5 6" key="1">
    <citation type="journal article" date="2013" name="Genome Announc.">
        <title>Draft genome sequences for three mercury-methylating, sulfate-reducing bacteria.</title>
        <authorList>
            <person name="Brown S.D."/>
            <person name="Hurt R.A.Jr."/>
            <person name="Gilmour C.C."/>
            <person name="Elias D.A."/>
        </authorList>
    </citation>
    <scope>NUCLEOTIDE SEQUENCE [LARGE SCALE GENOMIC DNA]</scope>
    <source>
        <strain evidence="5 6">DSM 2059</strain>
    </source>
</reference>
<dbReference type="PANTHER" id="PTHR30053:SF14">
    <property type="entry name" value="TRANSLATION ELONGATION FACTOR KOW-LIKE DOMAIN-CONTAINING PROTEIN"/>
    <property type="match status" value="1"/>
</dbReference>
<accession>S7VK26</accession>
<proteinExistence type="inferred from homology"/>
<dbReference type="InterPro" id="IPR014722">
    <property type="entry name" value="Rib_uL2_dom2"/>
</dbReference>
<evidence type="ECO:0000313" key="6">
    <source>
        <dbReference type="Proteomes" id="UP000014977"/>
    </source>
</evidence>
<dbReference type="SMART" id="SM00841">
    <property type="entry name" value="Elong-fact-P_C"/>
    <property type="match status" value="1"/>
</dbReference>
<dbReference type="InterPro" id="IPR015365">
    <property type="entry name" value="Elong-fact-P_C"/>
</dbReference>
<dbReference type="InterPro" id="IPR012340">
    <property type="entry name" value="NA-bd_OB-fold"/>
</dbReference>
<comment type="caution">
    <text evidence="5">The sequence shown here is derived from an EMBL/GenBank/DDBJ whole genome shotgun (WGS) entry which is preliminary data.</text>
</comment>
<dbReference type="EMBL" id="ATHJ01000011">
    <property type="protein sequence ID" value="EPR44918.1"/>
    <property type="molecule type" value="Genomic_DNA"/>
</dbReference>
<dbReference type="Gene3D" id="2.40.50.140">
    <property type="entry name" value="Nucleic acid-binding proteins"/>
    <property type="match status" value="2"/>
</dbReference>
<name>S7VK26_DESML</name>
<dbReference type="GO" id="GO:0003746">
    <property type="term" value="F:translation elongation factor activity"/>
    <property type="evidence" value="ECO:0007669"/>
    <property type="project" value="UniProtKB-UniRule"/>
</dbReference>
<keyword evidence="5" id="KW-0648">Protein biosynthesis</keyword>
<dbReference type="eggNOG" id="COG0231">
    <property type="taxonomic scope" value="Bacteria"/>
</dbReference>
<keyword evidence="6" id="KW-1185">Reference proteome</keyword>
<dbReference type="NCBIfam" id="NF003392">
    <property type="entry name" value="PRK04542.1"/>
    <property type="match status" value="1"/>
</dbReference>
<dbReference type="NCBIfam" id="NF001810">
    <property type="entry name" value="PRK00529.1"/>
    <property type="match status" value="1"/>
</dbReference>
<dbReference type="PROSITE" id="PS01275">
    <property type="entry name" value="EFP"/>
    <property type="match status" value="1"/>
</dbReference>
<evidence type="ECO:0000259" key="4">
    <source>
        <dbReference type="SMART" id="SM01185"/>
    </source>
</evidence>
<protein>
    <recommendedName>
        <fullName evidence="2">Elongation factor P-like protein</fullName>
    </recommendedName>
</protein>
<dbReference type="AlphaFoldDB" id="S7VK26"/>
<dbReference type="GO" id="GO:0005829">
    <property type="term" value="C:cytosol"/>
    <property type="evidence" value="ECO:0007669"/>
    <property type="project" value="UniProtKB-ARBA"/>
</dbReference>
<dbReference type="InterPro" id="IPR011897">
    <property type="entry name" value="Transl_elong_p-like_YeiP"/>
</dbReference>
<dbReference type="SUPFAM" id="SSF50249">
    <property type="entry name" value="Nucleic acid-binding proteins"/>
    <property type="match status" value="2"/>
</dbReference>
<dbReference type="Pfam" id="PF01132">
    <property type="entry name" value="EFP"/>
    <property type="match status" value="1"/>
</dbReference>
<comment type="similarity">
    <text evidence="1 2">Belongs to the elongation factor P family.</text>
</comment>
<dbReference type="HAMAP" id="MF_00646">
    <property type="entry name" value="EFP"/>
    <property type="match status" value="1"/>
</dbReference>
<evidence type="ECO:0000256" key="1">
    <source>
        <dbReference type="ARBA" id="ARBA00009479"/>
    </source>
</evidence>
<dbReference type="InterPro" id="IPR013852">
    <property type="entry name" value="Transl_elong_P/YeiP_CS"/>
</dbReference>
<evidence type="ECO:0000256" key="2">
    <source>
        <dbReference type="HAMAP-Rule" id="MF_00646"/>
    </source>
</evidence>
<dbReference type="InterPro" id="IPR001059">
    <property type="entry name" value="Transl_elong_P/YeiP_cen"/>
</dbReference>
<dbReference type="InterPro" id="IPR013185">
    <property type="entry name" value="Transl_elong_KOW-like"/>
</dbReference>
<feature type="domain" description="Elongation factor P C-terminal" evidence="3">
    <location>
        <begin position="132"/>
        <end position="187"/>
    </location>
</feature>
<gene>
    <name evidence="5" type="ORF">dsmv_0954</name>
</gene>
<dbReference type="RefSeq" id="WP_020875145.1">
    <property type="nucleotide sequence ID" value="NZ_ATHJ01000011.1"/>
</dbReference>
<dbReference type="Gene3D" id="2.30.30.30">
    <property type="match status" value="1"/>
</dbReference>
<dbReference type="InterPro" id="IPR008991">
    <property type="entry name" value="Translation_prot_SH3-like_sf"/>
</dbReference>
<dbReference type="OrthoDB" id="9801844at2"/>
<dbReference type="CDD" id="cd04470">
    <property type="entry name" value="S1_EF-P_repeat_1"/>
    <property type="match status" value="1"/>
</dbReference>
<evidence type="ECO:0000259" key="3">
    <source>
        <dbReference type="SMART" id="SM00841"/>
    </source>
</evidence>
<evidence type="ECO:0000313" key="5">
    <source>
        <dbReference type="EMBL" id="EPR44918.1"/>
    </source>
</evidence>
<feature type="domain" description="Translation elongation factor P/YeiP central" evidence="4">
    <location>
        <begin position="69"/>
        <end position="124"/>
    </location>
</feature>
<dbReference type="SUPFAM" id="SSF50104">
    <property type="entry name" value="Translation proteins SH3-like domain"/>
    <property type="match status" value="1"/>
</dbReference>
<organism evidence="5 6">
    <name type="scientific">Desulfococcus multivorans DSM 2059</name>
    <dbReference type="NCBI Taxonomy" id="1121405"/>
    <lineage>
        <taxon>Bacteria</taxon>
        <taxon>Pseudomonadati</taxon>
        <taxon>Thermodesulfobacteriota</taxon>
        <taxon>Desulfobacteria</taxon>
        <taxon>Desulfobacterales</taxon>
        <taxon>Desulfococcaceae</taxon>
        <taxon>Desulfococcus</taxon>
    </lineage>
</organism>
<dbReference type="InterPro" id="IPR020599">
    <property type="entry name" value="Transl_elong_fac_P/YeiP"/>
</dbReference>
<dbReference type="SMART" id="SM01185">
    <property type="entry name" value="EFP"/>
    <property type="match status" value="1"/>
</dbReference>
<dbReference type="FunFam" id="2.40.50.140:FF:000004">
    <property type="entry name" value="Elongation factor P"/>
    <property type="match status" value="1"/>
</dbReference>
<dbReference type="PIRSF" id="PIRSF005901">
    <property type="entry name" value="EF-P"/>
    <property type="match status" value="1"/>
</dbReference>
<keyword evidence="5" id="KW-0251">Elongation factor</keyword>
<dbReference type="Pfam" id="PF08207">
    <property type="entry name" value="EFP_N"/>
    <property type="match status" value="1"/>
</dbReference>
<dbReference type="GO" id="GO:0043043">
    <property type="term" value="P:peptide biosynthetic process"/>
    <property type="evidence" value="ECO:0007669"/>
    <property type="project" value="InterPro"/>
</dbReference>
<dbReference type="PANTHER" id="PTHR30053">
    <property type="entry name" value="ELONGATION FACTOR P"/>
    <property type="match status" value="1"/>
</dbReference>
<dbReference type="Pfam" id="PF09285">
    <property type="entry name" value="Elong-fact-P_C"/>
    <property type="match status" value="1"/>
</dbReference>
<dbReference type="STRING" id="897.B2D07_11660"/>
<dbReference type="Proteomes" id="UP000014977">
    <property type="component" value="Unassembled WGS sequence"/>
</dbReference>
<sequence length="190" mass="21137">MIKANTLKKGNIVDIGGQPHQVKDMEVQTPSARGSNTLYKVRFTNVVTGQKLDQTFKGNDTLEELEMERRPVSFIFRNQDMYTFMDSENFEQYTLGEASLEGKTEWLVEGLEEITALLLNGRVMAVELPASIDLEIVDTAPALKGASATNRNKPATLSNGMTVLVPEYLTPGEMIRVNTETGKFMSRVKS</sequence>